<evidence type="ECO:0000256" key="1">
    <source>
        <dbReference type="SAM" id="MobiDB-lite"/>
    </source>
</evidence>
<dbReference type="Pfam" id="PF26639">
    <property type="entry name" value="Het-6_barrel"/>
    <property type="match status" value="1"/>
</dbReference>
<dbReference type="InterPro" id="IPR010730">
    <property type="entry name" value="HET"/>
</dbReference>
<feature type="domain" description="Heterokaryon incompatibility" evidence="2">
    <location>
        <begin position="50"/>
        <end position="193"/>
    </location>
</feature>
<organism evidence="3 4">
    <name type="scientific">Cladonia borealis</name>
    <dbReference type="NCBI Taxonomy" id="184061"/>
    <lineage>
        <taxon>Eukaryota</taxon>
        <taxon>Fungi</taxon>
        <taxon>Dikarya</taxon>
        <taxon>Ascomycota</taxon>
        <taxon>Pezizomycotina</taxon>
        <taxon>Lecanoromycetes</taxon>
        <taxon>OSLEUM clade</taxon>
        <taxon>Lecanoromycetidae</taxon>
        <taxon>Lecanorales</taxon>
        <taxon>Lecanorineae</taxon>
        <taxon>Cladoniaceae</taxon>
        <taxon>Cladonia</taxon>
    </lineage>
</organism>
<comment type="caution">
    <text evidence="3">The sequence shown here is derived from an EMBL/GenBank/DDBJ whole genome shotgun (WGS) entry which is preliminary data.</text>
</comment>
<accession>A0AA39R5Z1</accession>
<keyword evidence="4" id="KW-1185">Reference proteome</keyword>
<dbReference type="Pfam" id="PF06985">
    <property type="entry name" value="HET"/>
    <property type="match status" value="1"/>
</dbReference>
<protein>
    <recommendedName>
        <fullName evidence="2">Heterokaryon incompatibility domain-containing protein</fullName>
    </recommendedName>
</protein>
<evidence type="ECO:0000313" key="3">
    <source>
        <dbReference type="EMBL" id="KAK0515455.1"/>
    </source>
</evidence>
<dbReference type="AlphaFoldDB" id="A0AA39R5Z1"/>
<dbReference type="PANTHER" id="PTHR24148">
    <property type="entry name" value="ANKYRIN REPEAT DOMAIN-CONTAINING PROTEIN 39 HOMOLOG-RELATED"/>
    <property type="match status" value="1"/>
</dbReference>
<feature type="compositionally biased region" description="Basic and acidic residues" evidence="1">
    <location>
        <begin position="336"/>
        <end position="361"/>
    </location>
</feature>
<feature type="region of interest" description="Disordered" evidence="1">
    <location>
        <begin position="756"/>
        <end position="799"/>
    </location>
</feature>
<evidence type="ECO:0000259" key="2">
    <source>
        <dbReference type="Pfam" id="PF06985"/>
    </source>
</evidence>
<proteinExistence type="predicted"/>
<sequence length="799" mass="89359">MPMTYDYKFCPLPLPSTDIRILKLREGEPQTQLHCTLTTRPLKSTQHPTYEALSYHWGDGEPTEEITLNTKGKDFPDPFMVRPNLASALKQLRYRDRPRYLWIDAICINQDDNSERNVQVALMDGVYGGASEVCVWLGDADENSSLALSFISRVVILDDFDRLVADSRTPHEWAALSDLMKREWFSRRWVVQEIALAKAARLYCGDASADWSDFAVAVSLFEAVETEDRSISKTIQRSENFNRIPDFLGEIQFLGATRLVDATSNLFRKAKSGEVQEKLLTLEALVSNLSAFKASRPHDTIYAVLALAKGIRSMAKPYKSADGAETPVTPTATLAADERGSTISSAREDLYSSSKYPDRPRARTSSIPFADSPPQDGEPAEFNSREATMPSVPETQVQQSATAILNGGPQEIPLSSIPEGPVQIIASATPILSNEPKARAIIKHTDREKGLAKLVSKRLKSNVDHNTFLIDYDTPFFDVCKDFLTFTVKMEGSLDIICRPWVPVEGFPDAQTKPSWLLTTEKTAFGIRPDKNYSRANADTLVGAPGLGKRNYNASKSTKVVPGPGSAWRFGTGAEAYSMFVEGFIIDEVHKKGPYAPDGIILNEWLAAGGWDDHTAEPPDQFWRTLVADRGPNGLNPPTFYPRACKAARNQSVKGSHISTSSLVHYGKSTIVAKFARRVQEVIWMRRLITTERDLLGLAPAETKKRDLICILYGCSVPVVLRTRTDDKTGKEYFQFIGECYVHGLMDGEAFDIQKDEKEKREKKEKEEKERGVKEERVQESGEVKKRTHDPVKRTFELR</sequence>
<feature type="region of interest" description="Disordered" evidence="1">
    <location>
        <begin position="317"/>
        <end position="397"/>
    </location>
</feature>
<dbReference type="PANTHER" id="PTHR24148:SF64">
    <property type="entry name" value="HETEROKARYON INCOMPATIBILITY DOMAIN-CONTAINING PROTEIN"/>
    <property type="match status" value="1"/>
</dbReference>
<dbReference type="EMBL" id="JAFEKC020000003">
    <property type="protein sequence ID" value="KAK0515455.1"/>
    <property type="molecule type" value="Genomic_DNA"/>
</dbReference>
<name>A0AA39R5Z1_9LECA</name>
<dbReference type="Proteomes" id="UP001166286">
    <property type="component" value="Unassembled WGS sequence"/>
</dbReference>
<dbReference type="InterPro" id="IPR052895">
    <property type="entry name" value="HetReg/Transcr_Mod"/>
</dbReference>
<gene>
    <name evidence="3" type="ORF">JMJ35_001489</name>
</gene>
<evidence type="ECO:0000313" key="4">
    <source>
        <dbReference type="Proteomes" id="UP001166286"/>
    </source>
</evidence>
<reference evidence="3" key="1">
    <citation type="submission" date="2023-03" db="EMBL/GenBank/DDBJ databases">
        <title>Complete genome of Cladonia borealis.</title>
        <authorList>
            <person name="Park H."/>
        </authorList>
    </citation>
    <scope>NUCLEOTIDE SEQUENCE</scope>
    <source>
        <strain evidence="3">ANT050790</strain>
    </source>
</reference>